<evidence type="ECO:0000256" key="8">
    <source>
        <dbReference type="ARBA" id="ARBA00034708"/>
    </source>
</evidence>
<evidence type="ECO:0000256" key="5">
    <source>
        <dbReference type="ARBA" id="ARBA00022989"/>
    </source>
</evidence>
<evidence type="ECO:0000256" key="2">
    <source>
        <dbReference type="ARBA" id="ARBA00022448"/>
    </source>
</evidence>
<keyword evidence="5 9" id="KW-1133">Transmembrane helix</keyword>
<reference evidence="10 11" key="1">
    <citation type="submission" date="2019-02" db="EMBL/GenBank/DDBJ databases">
        <title>Flavobacterium sp. RD-2-33 isolated from forest soil.</title>
        <authorList>
            <person name="Chaudhary D.K."/>
        </authorList>
    </citation>
    <scope>NUCLEOTIDE SEQUENCE [LARGE SCALE GENOMIC DNA]</scope>
    <source>
        <strain evidence="10 11">RD-2-33</strain>
    </source>
</reference>
<evidence type="ECO:0000256" key="4">
    <source>
        <dbReference type="ARBA" id="ARBA00022692"/>
    </source>
</evidence>
<keyword evidence="2" id="KW-0813">Transport</keyword>
<dbReference type="EMBL" id="SJPE01000007">
    <property type="protein sequence ID" value="TBX69194.1"/>
    <property type="molecule type" value="Genomic_DNA"/>
</dbReference>
<feature type="transmembrane region" description="Helical" evidence="9">
    <location>
        <begin position="211"/>
        <end position="230"/>
    </location>
</feature>
<keyword evidence="11" id="KW-1185">Reference proteome</keyword>
<evidence type="ECO:0000256" key="7">
    <source>
        <dbReference type="ARBA" id="ARBA00023136"/>
    </source>
</evidence>
<evidence type="ECO:0000313" key="10">
    <source>
        <dbReference type="EMBL" id="TBX69194.1"/>
    </source>
</evidence>
<name>A0A4Q9YZ25_9FLAO</name>
<feature type="transmembrane region" description="Helical" evidence="9">
    <location>
        <begin position="56"/>
        <end position="75"/>
    </location>
</feature>
<evidence type="ECO:0000256" key="6">
    <source>
        <dbReference type="ARBA" id="ARBA00023065"/>
    </source>
</evidence>
<evidence type="ECO:0000256" key="9">
    <source>
        <dbReference type="SAM" id="Phobius"/>
    </source>
</evidence>
<dbReference type="PANTHER" id="PTHR33281">
    <property type="entry name" value="UPF0187 PROTEIN YNEE"/>
    <property type="match status" value="1"/>
</dbReference>
<comment type="subcellular location">
    <subcellularLocation>
        <location evidence="1">Cell membrane</location>
        <topology evidence="1">Multi-pass membrane protein</topology>
    </subcellularLocation>
</comment>
<dbReference type="GO" id="GO:0005254">
    <property type="term" value="F:chloride channel activity"/>
    <property type="evidence" value="ECO:0007669"/>
    <property type="project" value="InterPro"/>
</dbReference>
<dbReference type="RefSeq" id="WP_131475968.1">
    <property type="nucleotide sequence ID" value="NZ_SJPE01000007.1"/>
</dbReference>
<dbReference type="GO" id="GO:0005886">
    <property type="term" value="C:plasma membrane"/>
    <property type="evidence" value="ECO:0007669"/>
    <property type="project" value="UniProtKB-SubCell"/>
</dbReference>
<organism evidence="10 11">
    <name type="scientific">Flavobacterium silvisoli</name>
    <dbReference type="NCBI Taxonomy" id="2529433"/>
    <lineage>
        <taxon>Bacteria</taxon>
        <taxon>Pseudomonadati</taxon>
        <taxon>Bacteroidota</taxon>
        <taxon>Flavobacteriia</taxon>
        <taxon>Flavobacteriales</taxon>
        <taxon>Flavobacteriaceae</taxon>
        <taxon>Flavobacterium</taxon>
    </lineage>
</organism>
<comment type="caution">
    <text evidence="10">The sequence shown here is derived from an EMBL/GenBank/DDBJ whole genome shotgun (WGS) entry which is preliminary data.</text>
</comment>
<dbReference type="AlphaFoldDB" id="A0A4Q9YZ25"/>
<evidence type="ECO:0000313" key="11">
    <source>
        <dbReference type="Proteomes" id="UP000293300"/>
    </source>
</evidence>
<dbReference type="Proteomes" id="UP000293300">
    <property type="component" value="Unassembled WGS sequence"/>
</dbReference>
<dbReference type="Pfam" id="PF25539">
    <property type="entry name" value="Bestrophin_2"/>
    <property type="match status" value="1"/>
</dbReference>
<keyword evidence="6" id="KW-0406">Ion transport</keyword>
<gene>
    <name evidence="10" type="ORF">EZL74_07385</name>
</gene>
<feature type="transmembrane region" description="Helical" evidence="9">
    <location>
        <begin position="25"/>
        <end position="44"/>
    </location>
</feature>
<dbReference type="PANTHER" id="PTHR33281:SF19">
    <property type="entry name" value="VOLTAGE-DEPENDENT ANION CHANNEL-FORMING PROTEIN YNEE"/>
    <property type="match status" value="1"/>
</dbReference>
<keyword evidence="7 9" id="KW-0472">Membrane</keyword>
<sequence>MVQYNPKDWITFIFRFHKSDTFRKLLPMMVFIGLYSAGICYLEVEYWKLSENSHVKNISIMHGMLGFVISLLLAYRTNTAYDRWWEGRKLWGALVNNSRNLAIKLSGILKDEHDKKYLRFLIPTYASVLAKHLSNEEVGQLLFENTELKINLEKHRPNQVAQVIFHKINDLYVTGKISGEQLIILNTELQSFTEVCGACERIKNTPIPYSYSAFIKKFIFFYVMTLPFGYVFNLGYYVVPVVVFIFYVLASLELIAEEIEDPFGSDANDLPTNKIAANIKKHVEEIL</sequence>
<keyword evidence="4 9" id="KW-0812">Transmembrane</keyword>
<dbReference type="InterPro" id="IPR044669">
    <property type="entry name" value="YneE/VCCN1/2-like"/>
</dbReference>
<comment type="similarity">
    <text evidence="8">Belongs to the anion channel-forming bestrophin (TC 1.A.46) family.</text>
</comment>
<protein>
    <recommendedName>
        <fullName evidence="12">Bestrophin</fullName>
    </recommendedName>
</protein>
<evidence type="ECO:0000256" key="3">
    <source>
        <dbReference type="ARBA" id="ARBA00022475"/>
    </source>
</evidence>
<dbReference type="OrthoDB" id="445589at2"/>
<evidence type="ECO:0000256" key="1">
    <source>
        <dbReference type="ARBA" id="ARBA00004651"/>
    </source>
</evidence>
<keyword evidence="3" id="KW-1003">Cell membrane</keyword>
<accession>A0A4Q9YZ25</accession>
<evidence type="ECO:0008006" key="12">
    <source>
        <dbReference type="Google" id="ProtNLM"/>
    </source>
</evidence>
<proteinExistence type="inferred from homology"/>